<evidence type="ECO:0000313" key="2">
    <source>
        <dbReference type="Proteomes" id="UP001338582"/>
    </source>
</evidence>
<sequence length="153" mass="17533">MHLQPLCNLSTDLTIHGSAGDWWQRQRWHLSGERYMKKQKKVPQNYQGLVFNKLSEIRNSPKLFCILKSLFSTSHHLCSAPIAVTQCGTSNAANRQLQPKDGNPNWQSEIDVREKCFSKKKSTNYCEICSYSIFPTFRIIPPLFPSFLAPSLS</sequence>
<keyword evidence="2" id="KW-1185">Reference proteome</keyword>
<protein>
    <submittedName>
        <fullName evidence="1">Uncharacterized protein</fullName>
    </submittedName>
</protein>
<dbReference type="Proteomes" id="UP001338582">
    <property type="component" value="Chromosome 6"/>
</dbReference>
<gene>
    <name evidence="1" type="ORF">PUMCH_004700</name>
</gene>
<evidence type="ECO:0000313" key="1">
    <source>
        <dbReference type="EMBL" id="WPK27319.1"/>
    </source>
</evidence>
<dbReference type="EMBL" id="CP138899">
    <property type="protein sequence ID" value="WPK27319.1"/>
    <property type="molecule type" value="Genomic_DNA"/>
</dbReference>
<dbReference type="KEGG" id="asau:88175760"/>
<dbReference type="GeneID" id="88175760"/>
<organism evidence="1 2">
    <name type="scientific">Australozyma saopauloensis</name>
    <dbReference type="NCBI Taxonomy" id="291208"/>
    <lineage>
        <taxon>Eukaryota</taxon>
        <taxon>Fungi</taxon>
        <taxon>Dikarya</taxon>
        <taxon>Ascomycota</taxon>
        <taxon>Saccharomycotina</taxon>
        <taxon>Pichiomycetes</taxon>
        <taxon>Metschnikowiaceae</taxon>
        <taxon>Australozyma</taxon>
    </lineage>
</organism>
<accession>A0AAX4HG75</accession>
<reference evidence="1 2" key="1">
    <citation type="submission" date="2023-10" db="EMBL/GenBank/DDBJ databases">
        <title>Draft Genome Sequence of Candida saopaulonensis from a very Premature Infant with Sepsis.</title>
        <authorList>
            <person name="Ning Y."/>
            <person name="Dai R."/>
            <person name="Xiao M."/>
            <person name="Xu Y."/>
            <person name="Yan Q."/>
            <person name="Zhang L."/>
        </authorList>
    </citation>
    <scope>NUCLEOTIDE SEQUENCE [LARGE SCALE GENOMIC DNA]</scope>
    <source>
        <strain evidence="1 2">19XY460</strain>
    </source>
</reference>
<name>A0AAX4HG75_9ASCO</name>
<proteinExistence type="predicted"/>
<dbReference type="AlphaFoldDB" id="A0AAX4HG75"/>
<dbReference type="RefSeq" id="XP_062879697.1">
    <property type="nucleotide sequence ID" value="XM_063023627.1"/>
</dbReference>